<dbReference type="GO" id="GO:0003735">
    <property type="term" value="F:structural constituent of ribosome"/>
    <property type="evidence" value="ECO:0007669"/>
    <property type="project" value="TreeGrafter"/>
</dbReference>
<feature type="compositionally biased region" description="Low complexity" evidence="1">
    <location>
        <begin position="512"/>
        <end position="529"/>
    </location>
</feature>
<comment type="caution">
    <text evidence="2">The sequence shown here is derived from an EMBL/GenBank/DDBJ whole genome shotgun (WGS) entry which is preliminary data.</text>
</comment>
<dbReference type="EMBL" id="JAVRRD010000026">
    <property type="protein sequence ID" value="KAK5047220.1"/>
    <property type="molecule type" value="Genomic_DNA"/>
</dbReference>
<feature type="region of interest" description="Disordered" evidence="1">
    <location>
        <begin position="300"/>
        <end position="326"/>
    </location>
</feature>
<dbReference type="GO" id="GO:0070124">
    <property type="term" value="P:mitochondrial translational initiation"/>
    <property type="evidence" value="ECO:0007669"/>
    <property type="project" value="TreeGrafter"/>
</dbReference>
<proteinExistence type="predicted"/>
<feature type="region of interest" description="Disordered" evidence="1">
    <location>
        <begin position="494"/>
        <end position="534"/>
    </location>
</feature>
<name>A0AAV9N339_9EURO</name>
<dbReference type="RefSeq" id="XP_064702782.1">
    <property type="nucleotide sequence ID" value="XM_064850300.1"/>
</dbReference>
<evidence type="ECO:0000313" key="2">
    <source>
        <dbReference type="EMBL" id="KAK5047220.1"/>
    </source>
</evidence>
<dbReference type="PANTHER" id="PTHR28058:SF1">
    <property type="entry name" value="SMALL RIBOSOMAL SUBUNIT PROTEIN BS1M"/>
    <property type="match status" value="1"/>
</dbReference>
<dbReference type="AlphaFoldDB" id="A0AAV9N339"/>
<dbReference type="PANTHER" id="PTHR28058">
    <property type="entry name" value="37S RIBOSOMAL PROTEIN MRP51, MITOCHONDRIAL"/>
    <property type="match status" value="1"/>
</dbReference>
<protein>
    <submittedName>
        <fullName evidence="2">Uncharacterized protein</fullName>
    </submittedName>
</protein>
<dbReference type="Proteomes" id="UP001358417">
    <property type="component" value="Unassembled WGS sequence"/>
</dbReference>
<reference evidence="2 3" key="1">
    <citation type="submission" date="2023-08" db="EMBL/GenBank/DDBJ databases">
        <title>Black Yeasts Isolated from many extreme environments.</title>
        <authorList>
            <person name="Coleine C."/>
            <person name="Stajich J.E."/>
            <person name="Selbmann L."/>
        </authorList>
    </citation>
    <scope>NUCLEOTIDE SEQUENCE [LARGE SCALE GENOMIC DNA]</scope>
    <source>
        <strain evidence="2 3">CCFEE 5792</strain>
    </source>
</reference>
<dbReference type="InterPro" id="IPR016712">
    <property type="entry name" value="Rbsml_bS1m-like"/>
</dbReference>
<feature type="compositionally biased region" description="Basic and acidic residues" evidence="1">
    <location>
        <begin position="302"/>
        <end position="311"/>
    </location>
</feature>
<dbReference type="Pfam" id="PF11709">
    <property type="entry name" value="Mit_ribos_Mrp51"/>
    <property type="match status" value="1"/>
</dbReference>
<organism evidence="2 3">
    <name type="scientific">Exophiala bonariae</name>
    <dbReference type="NCBI Taxonomy" id="1690606"/>
    <lineage>
        <taxon>Eukaryota</taxon>
        <taxon>Fungi</taxon>
        <taxon>Dikarya</taxon>
        <taxon>Ascomycota</taxon>
        <taxon>Pezizomycotina</taxon>
        <taxon>Eurotiomycetes</taxon>
        <taxon>Chaetothyriomycetidae</taxon>
        <taxon>Chaetothyriales</taxon>
        <taxon>Herpotrichiellaceae</taxon>
        <taxon>Exophiala</taxon>
    </lineage>
</organism>
<evidence type="ECO:0000256" key="1">
    <source>
        <dbReference type="SAM" id="MobiDB-lite"/>
    </source>
</evidence>
<accession>A0AAV9N339</accession>
<evidence type="ECO:0000313" key="3">
    <source>
        <dbReference type="Proteomes" id="UP001358417"/>
    </source>
</evidence>
<gene>
    <name evidence="2" type="ORF">LTR84_006742</name>
</gene>
<keyword evidence="3" id="KW-1185">Reference proteome</keyword>
<sequence>MIDRNVRASKLWYELFAQDSFEKCSRLLSFEESDLPIGLAVVAMSAARLSPSANLLRNSRLFAIPSALPLPVAPTYTETRSSDTATTIYPIRAALETPKTSLKRGDWGLKRALPIKTTTKTGTPTFRIRGGIDTPQHTADFESAADHVINLKKFQELDLRITLPDEKGRVKRDNLSPFAPDLDNTTVDTVPVIVQQDEPTAWLKASETQRVSKLPEHLKITLEQFKEDMAVEAESDESPAAGIEATAAPSSTKSEKRRWRYTGPYLAGITQYEFDKFLSKITAKERGAFRDKVKQHLISQRTTERRSKALDEGLSEESATQSAITVTEEEVTEHLRYLRSEPGQFGPLIATFFDLADGPQQELSGSDPWSYGRDTITALRYRQTGPPTTHPSAGLSYQYSGRYVLNDVKIGPIEGRQPAAGRILQSSALNETQARPLLGVAGFVASNPNKQEIGNVKWDPVPGGPRCVVSPTAALVGQSGKLEIQASVKTNWHLKDNVPTPDSEKKSSGEQLPAAARSRSLRTPSLRRSPGTRVNIDMDLVEEMDRLNRSASQSSNLTGRV</sequence>
<dbReference type="GeneID" id="89974911"/>
<feature type="region of interest" description="Disordered" evidence="1">
    <location>
        <begin position="232"/>
        <end position="256"/>
    </location>
</feature>
<dbReference type="GO" id="GO:0005763">
    <property type="term" value="C:mitochondrial small ribosomal subunit"/>
    <property type="evidence" value="ECO:0007669"/>
    <property type="project" value="TreeGrafter"/>
</dbReference>